<dbReference type="AlphaFoldDB" id="K4PW04"/>
<dbReference type="HOGENOM" id="CLU_1650968_0_0_6"/>
<reference evidence="2 3" key="2">
    <citation type="journal article" date="2005" name="Proteomics">
        <title>Global detection and characterization of hypothetical proteins in Shewanella oneidensis MR-1 using LC-MS based proteomics.</title>
        <authorList>
            <person name="Elias D.A."/>
            <person name="Monroe M.E."/>
            <person name="Marshall M.J."/>
            <person name="Romine M.F."/>
            <person name="Belieav A.S."/>
            <person name="Fredrickson J.K."/>
            <person name="Anderson G.A."/>
            <person name="Smith R.D."/>
            <person name="Lipton M.S."/>
        </authorList>
    </citation>
    <scope>NUCLEOTIDE SEQUENCE [LARGE SCALE GENOMIC DNA]</scope>
    <source>
        <strain evidence="3">ATCC 700550 / JCM 31522 / CIP 106686 / LMG 19005 / NCIMB 14063 / MR-1</strain>
    </source>
</reference>
<reference evidence="2 3" key="4">
    <citation type="journal article" date="2011" name="BMC Genomics">
        <title>Genome-wide protein localization prediction strategies for gram negative bacteria.</title>
        <authorList>
            <person name="Romine M.F."/>
        </authorList>
    </citation>
    <scope>NUCLEOTIDE SEQUENCE [LARGE SCALE GENOMIC DNA]</scope>
    <source>
        <strain evidence="3">ATCC 700550 / JCM 31522 / CIP 106686 / LMG 19005 / NCIMB 14063 / MR-1</strain>
    </source>
</reference>
<feature type="transmembrane region" description="Helical" evidence="1">
    <location>
        <begin position="36"/>
        <end position="59"/>
    </location>
</feature>
<evidence type="ECO:0000313" key="3">
    <source>
        <dbReference type="Proteomes" id="UP000008186"/>
    </source>
</evidence>
<evidence type="ECO:0000256" key="1">
    <source>
        <dbReference type="SAM" id="Phobius"/>
    </source>
</evidence>
<organism evidence="2 3">
    <name type="scientific">Shewanella oneidensis (strain ATCC 700550 / JCM 31522 / CIP 106686 / LMG 19005 / NCIMB 14063 / MR-1)</name>
    <dbReference type="NCBI Taxonomy" id="211586"/>
    <lineage>
        <taxon>Bacteria</taxon>
        <taxon>Pseudomonadati</taxon>
        <taxon>Pseudomonadota</taxon>
        <taxon>Gammaproteobacteria</taxon>
        <taxon>Alteromonadales</taxon>
        <taxon>Shewanellaceae</taxon>
        <taxon>Shewanella</taxon>
    </lineage>
</organism>
<sequence length="160" mass="18483">MEHVRPCLCASWGTWILSFPTWWLTMQDLPSWFDYLYIPIQIISSFIQVNIFLYVCALFKNTTSKGKAENMENISTIKMSIQTVIIKIGDREFDINLNCTYDQIIAMFGRPEDESVQRDGSNPAIIKYMGLEFHFHKGALSLIYKDDEFGNVITAIPKII</sequence>
<keyword evidence="1" id="KW-0812">Transmembrane</keyword>
<keyword evidence="1" id="KW-0472">Membrane</keyword>
<keyword evidence="1" id="KW-1133">Transmembrane helix</keyword>
<reference evidence="2 3" key="1">
    <citation type="journal article" date="2002" name="Nat. Biotechnol.">
        <title>Genome sequence of the dissimilatory metal ion-reducing bacterium Shewanella oneidensis.</title>
        <authorList>
            <person name="Heidelberg J.F."/>
            <person name="Paulsen I.T."/>
            <person name="Nelson K.E."/>
            <person name="Gaidos E.J."/>
            <person name="Nelson W.C."/>
            <person name="Read T.D."/>
            <person name="Eisen J.A."/>
            <person name="Seshadri R."/>
            <person name="Ward N."/>
            <person name="Methe B."/>
            <person name="Clayton R.A."/>
            <person name="Meyer T."/>
            <person name="Tsapin A."/>
            <person name="Scott J."/>
            <person name="Beanan M."/>
            <person name="Brinkac L."/>
            <person name="Daugherty S."/>
            <person name="DeBoy R.T."/>
            <person name="Dodson R.J."/>
            <person name="Durkin A.S."/>
            <person name="Haft D.H."/>
            <person name="Kolonay J.F."/>
            <person name="Madupu R."/>
            <person name="Peterson J.D."/>
            <person name="Umayam L.A."/>
            <person name="White O."/>
            <person name="Wolf A.M."/>
            <person name="Vamathevan J."/>
            <person name="Weidman J."/>
            <person name="Impraim M."/>
            <person name="Lee K."/>
            <person name="Berry K."/>
            <person name="Lee C."/>
            <person name="Mueller J."/>
            <person name="Khouri H."/>
            <person name="Gill J."/>
            <person name="Utterback T.R."/>
            <person name="McDonald L.A."/>
            <person name="Feldblyum T.V."/>
            <person name="Smith H.O."/>
            <person name="Venter J.C."/>
            <person name="Nealson K.H."/>
            <person name="Fraser C.M."/>
        </authorList>
    </citation>
    <scope>NUCLEOTIDE SEQUENCE [LARGE SCALE GENOMIC DNA]</scope>
    <source>
        <strain evidence="3">ATCC 700550 / JCM 31522 / CIP 106686 / LMG 19005 / NCIMB 14063 / MR-1</strain>
    </source>
</reference>
<dbReference type="BioCyc" id="SONE211586:G1GMP-963-MONOMER"/>
<proteinExistence type="predicted"/>
<gene>
    <name evidence="2" type="ordered locus">SO_4816</name>
</gene>
<protein>
    <submittedName>
        <fullName evidence="2">Uncharacterized protein</fullName>
    </submittedName>
</protein>
<evidence type="ECO:0000313" key="2">
    <source>
        <dbReference type="EMBL" id="AFV73521.1"/>
    </source>
</evidence>
<keyword evidence="3" id="KW-1185">Reference proteome</keyword>
<feature type="transmembrane region" description="Helical" evidence="1">
    <location>
        <begin position="7"/>
        <end position="24"/>
    </location>
</feature>
<name>K4PW04_SHEON</name>
<reference evidence="2 3" key="3">
    <citation type="journal article" date="2008" name="Appl. Environ. Microbiol.">
        <title>Identification of mobile elements and pseudogenes in the Shewanella oneidensis MR-1 genome.</title>
        <authorList>
            <person name="Romine M.F."/>
            <person name="Carlson T.S."/>
            <person name="Norbeck A.D."/>
            <person name="McCue L.A."/>
            <person name="Lipton M.S."/>
        </authorList>
    </citation>
    <scope>NUCLEOTIDE SEQUENCE [LARGE SCALE GENOMIC DNA]</scope>
    <source>
        <strain evidence="3">ATCC 700550 / JCM 31522 / CIP 106686 / LMG 19005 / NCIMB 14063 / MR-1</strain>
    </source>
</reference>
<dbReference type="PaxDb" id="211586-SO_4816"/>
<dbReference type="Proteomes" id="UP000008186">
    <property type="component" value="Chromosome"/>
</dbReference>
<dbReference type="KEGG" id="son:SO_4816"/>
<accession>K4PW04</accession>
<dbReference type="EMBL" id="AE014299">
    <property type="protein sequence ID" value="AFV73521.1"/>
    <property type="molecule type" value="Genomic_DNA"/>
</dbReference>